<accession>A0ABN2RHR4</accession>
<dbReference type="EMBL" id="BAAAPU010000003">
    <property type="protein sequence ID" value="GAA1969260.1"/>
    <property type="molecule type" value="Genomic_DNA"/>
</dbReference>
<keyword evidence="3" id="KW-1185">Reference proteome</keyword>
<evidence type="ECO:0000256" key="1">
    <source>
        <dbReference type="SAM" id="MobiDB-lite"/>
    </source>
</evidence>
<organism evidence="2 3">
    <name type="scientific">Terrabacter lapilli</name>
    <dbReference type="NCBI Taxonomy" id="436231"/>
    <lineage>
        <taxon>Bacteria</taxon>
        <taxon>Bacillati</taxon>
        <taxon>Actinomycetota</taxon>
        <taxon>Actinomycetes</taxon>
        <taxon>Micrococcales</taxon>
        <taxon>Intrasporangiaceae</taxon>
        <taxon>Terrabacter</taxon>
    </lineage>
</organism>
<comment type="caution">
    <text evidence="2">The sequence shown here is derived from an EMBL/GenBank/DDBJ whole genome shotgun (WGS) entry which is preliminary data.</text>
</comment>
<feature type="region of interest" description="Disordered" evidence="1">
    <location>
        <begin position="1"/>
        <end position="28"/>
    </location>
</feature>
<reference evidence="2 3" key="1">
    <citation type="journal article" date="2019" name="Int. J. Syst. Evol. Microbiol.">
        <title>The Global Catalogue of Microorganisms (GCM) 10K type strain sequencing project: providing services to taxonomists for standard genome sequencing and annotation.</title>
        <authorList>
            <consortium name="The Broad Institute Genomics Platform"/>
            <consortium name="The Broad Institute Genome Sequencing Center for Infectious Disease"/>
            <person name="Wu L."/>
            <person name="Ma J."/>
        </authorList>
    </citation>
    <scope>NUCLEOTIDE SEQUENCE [LARGE SCALE GENOMIC DNA]</scope>
    <source>
        <strain evidence="2 3">JCM 15628</strain>
    </source>
</reference>
<proteinExistence type="predicted"/>
<evidence type="ECO:0000313" key="2">
    <source>
        <dbReference type="EMBL" id="GAA1969260.1"/>
    </source>
</evidence>
<name>A0ABN2RHR4_9MICO</name>
<sequence length="113" mass="12330">MLDKRNPEAGDLGVKNLAAGKPLDHPHCTAMASQQPWAAGRPLTDYTGPEFVAFSEGYASGYVAGVERGRQLADDEAAALWRNAARVVHTLANVPTHDELERIRRDYSARRSA</sequence>
<evidence type="ECO:0000313" key="3">
    <source>
        <dbReference type="Proteomes" id="UP001500013"/>
    </source>
</evidence>
<gene>
    <name evidence="2" type="ORF">GCM10009817_06520</name>
</gene>
<dbReference type="Proteomes" id="UP001500013">
    <property type="component" value="Unassembled WGS sequence"/>
</dbReference>
<protein>
    <submittedName>
        <fullName evidence="2">Uncharacterized protein</fullName>
    </submittedName>
</protein>